<evidence type="ECO:0000313" key="1">
    <source>
        <dbReference type="EMBL" id="KAH7918334.1"/>
    </source>
</evidence>
<comment type="caution">
    <text evidence="1">The sequence shown here is derived from an EMBL/GenBank/DDBJ whole genome shotgun (WGS) entry which is preliminary data.</text>
</comment>
<name>A0ACB8AZC7_9AGAM</name>
<organism evidence="1 2">
    <name type="scientific">Leucogyrophana mollusca</name>
    <dbReference type="NCBI Taxonomy" id="85980"/>
    <lineage>
        <taxon>Eukaryota</taxon>
        <taxon>Fungi</taxon>
        <taxon>Dikarya</taxon>
        <taxon>Basidiomycota</taxon>
        <taxon>Agaricomycotina</taxon>
        <taxon>Agaricomycetes</taxon>
        <taxon>Agaricomycetidae</taxon>
        <taxon>Boletales</taxon>
        <taxon>Boletales incertae sedis</taxon>
        <taxon>Leucogyrophana</taxon>
    </lineage>
</organism>
<reference evidence="1" key="1">
    <citation type="journal article" date="2021" name="New Phytol.">
        <title>Evolutionary innovations through gain and loss of genes in the ectomycorrhizal Boletales.</title>
        <authorList>
            <person name="Wu G."/>
            <person name="Miyauchi S."/>
            <person name="Morin E."/>
            <person name="Kuo A."/>
            <person name="Drula E."/>
            <person name="Varga T."/>
            <person name="Kohler A."/>
            <person name="Feng B."/>
            <person name="Cao Y."/>
            <person name="Lipzen A."/>
            <person name="Daum C."/>
            <person name="Hundley H."/>
            <person name="Pangilinan J."/>
            <person name="Johnson J."/>
            <person name="Barry K."/>
            <person name="LaButti K."/>
            <person name="Ng V."/>
            <person name="Ahrendt S."/>
            <person name="Min B."/>
            <person name="Choi I.G."/>
            <person name="Park H."/>
            <person name="Plett J.M."/>
            <person name="Magnuson J."/>
            <person name="Spatafora J.W."/>
            <person name="Nagy L.G."/>
            <person name="Henrissat B."/>
            <person name="Grigoriev I.V."/>
            <person name="Yang Z.L."/>
            <person name="Xu J."/>
            <person name="Martin F.M."/>
        </authorList>
    </citation>
    <scope>NUCLEOTIDE SEQUENCE</scope>
    <source>
        <strain evidence="1">KUC20120723A-06</strain>
    </source>
</reference>
<protein>
    <submittedName>
        <fullName evidence="1">Uncharacterized protein</fullName>
    </submittedName>
</protein>
<dbReference type="EMBL" id="MU266804">
    <property type="protein sequence ID" value="KAH7918334.1"/>
    <property type="molecule type" value="Genomic_DNA"/>
</dbReference>
<proteinExistence type="predicted"/>
<gene>
    <name evidence="1" type="ORF">BV22DRAFT_1051798</name>
</gene>
<accession>A0ACB8AZC7</accession>
<keyword evidence="2" id="KW-1185">Reference proteome</keyword>
<dbReference type="Proteomes" id="UP000790709">
    <property type="component" value="Unassembled WGS sequence"/>
</dbReference>
<sequence>MSVDIPQYSSSNITSWLKRTSTHTPLPVPDSVNTPLSRLTVIATKLLEERRIERNTANSSYKAALSELTRLDRAVNNAKEKCRRTNHRVHVLQAQFENSGDALISSGWPDASCGSDLDDATSIVLRDILSSGEVDQEFFEQLQFESFSHRLDPPQADKILAIAAAAQEESCAEKVAIEHQFRRSLLLYRLHEGEFQKAERAYLAAEQAVSSIRQRYPSSFRSLH</sequence>
<evidence type="ECO:0000313" key="2">
    <source>
        <dbReference type="Proteomes" id="UP000790709"/>
    </source>
</evidence>